<evidence type="ECO:0000313" key="3">
    <source>
        <dbReference type="Proteomes" id="UP000218231"/>
    </source>
</evidence>
<feature type="domain" description="Immunoglobulin I-set" evidence="1">
    <location>
        <begin position="5"/>
        <end position="53"/>
    </location>
</feature>
<keyword evidence="3" id="KW-1185">Reference proteome</keyword>
<dbReference type="InterPro" id="IPR036179">
    <property type="entry name" value="Ig-like_dom_sf"/>
</dbReference>
<dbReference type="Pfam" id="PF07679">
    <property type="entry name" value="I-set"/>
    <property type="match status" value="1"/>
</dbReference>
<protein>
    <recommendedName>
        <fullName evidence="1">Immunoglobulin I-set domain-containing protein</fullName>
    </recommendedName>
</protein>
<dbReference type="STRING" id="2018661.A0A2A2LVT1"/>
<accession>A0A2A2LVT1</accession>
<dbReference type="InterPro" id="IPR013783">
    <property type="entry name" value="Ig-like_fold"/>
</dbReference>
<dbReference type="SUPFAM" id="SSF48726">
    <property type="entry name" value="Immunoglobulin"/>
    <property type="match status" value="1"/>
</dbReference>
<dbReference type="EMBL" id="LIAE01006404">
    <property type="protein sequence ID" value="PAV90087.1"/>
    <property type="molecule type" value="Genomic_DNA"/>
</dbReference>
<dbReference type="AlphaFoldDB" id="A0A2A2LVT1"/>
<sequence length="89" mass="10209">MNKREIYAGKRQWIETANGTTTLTIDEMRDDDEGEYTITLKNTRGTVEHAFKLVMDSLPEINRVERYATAMVCDKGENIKFRLTFTGAS</sequence>
<dbReference type="Proteomes" id="UP000218231">
    <property type="component" value="Unassembled WGS sequence"/>
</dbReference>
<organism evidence="2 3">
    <name type="scientific">Diploscapter pachys</name>
    <dbReference type="NCBI Taxonomy" id="2018661"/>
    <lineage>
        <taxon>Eukaryota</taxon>
        <taxon>Metazoa</taxon>
        <taxon>Ecdysozoa</taxon>
        <taxon>Nematoda</taxon>
        <taxon>Chromadorea</taxon>
        <taxon>Rhabditida</taxon>
        <taxon>Rhabditina</taxon>
        <taxon>Rhabditomorpha</taxon>
        <taxon>Rhabditoidea</taxon>
        <taxon>Rhabditidae</taxon>
        <taxon>Diploscapter</taxon>
    </lineage>
</organism>
<evidence type="ECO:0000259" key="1">
    <source>
        <dbReference type="Pfam" id="PF07679"/>
    </source>
</evidence>
<reference evidence="2 3" key="1">
    <citation type="journal article" date="2017" name="Curr. Biol.">
        <title>Genome architecture and evolution of a unichromosomal asexual nematode.</title>
        <authorList>
            <person name="Fradin H."/>
            <person name="Zegar C."/>
            <person name="Gutwein M."/>
            <person name="Lucas J."/>
            <person name="Kovtun M."/>
            <person name="Corcoran D."/>
            <person name="Baugh L.R."/>
            <person name="Kiontke K."/>
            <person name="Gunsalus K."/>
            <person name="Fitch D.H."/>
            <person name="Piano F."/>
        </authorList>
    </citation>
    <scope>NUCLEOTIDE SEQUENCE [LARGE SCALE GENOMIC DNA]</scope>
    <source>
        <strain evidence="2">PF1309</strain>
    </source>
</reference>
<dbReference type="Gene3D" id="2.60.40.10">
    <property type="entry name" value="Immunoglobulins"/>
    <property type="match status" value="1"/>
</dbReference>
<gene>
    <name evidence="2" type="ORF">WR25_21790</name>
</gene>
<evidence type="ECO:0000313" key="2">
    <source>
        <dbReference type="EMBL" id="PAV90087.1"/>
    </source>
</evidence>
<dbReference type="OrthoDB" id="6019866at2759"/>
<name>A0A2A2LVT1_9BILA</name>
<dbReference type="InterPro" id="IPR013098">
    <property type="entry name" value="Ig_I-set"/>
</dbReference>
<comment type="caution">
    <text evidence="2">The sequence shown here is derived from an EMBL/GenBank/DDBJ whole genome shotgun (WGS) entry which is preliminary data.</text>
</comment>
<proteinExistence type="predicted"/>